<gene>
    <name evidence="2" type="ORF">SARC_10884</name>
</gene>
<feature type="region of interest" description="Disordered" evidence="1">
    <location>
        <begin position="108"/>
        <end position="129"/>
    </location>
</feature>
<proteinExistence type="predicted"/>
<feature type="compositionally biased region" description="Polar residues" evidence="1">
    <location>
        <begin position="210"/>
        <end position="235"/>
    </location>
</feature>
<feature type="non-terminal residue" evidence="2">
    <location>
        <position position="1"/>
    </location>
</feature>
<dbReference type="Proteomes" id="UP000054560">
    <property type="component" value="Unassembled WGS sequence"/>
</dbReference>
<name>A0A0L0FJJ5_9EUKA</name>
<feature type="region of interest" description="Disordered" evidence="1">
    <location>
        <begin position="184"/>
        <end position="235"/>
    </location>
</feature>
<dbReference type="RefSeq" id="XP_014150528.1">
    <property type="nucleotide sequence ID" value="XM_014295053.1"/>
</dbReference>
<evidence type="ECO:0000313" key="2">
    <source>
        <dbReference type="EMBL" id="KNC76626.1"/>
    </source>
</evidence>
<feature type="compositionally biased region" description="Low complexity" evidence="1">
    <location>
        <begin position="1"/>
        <end position="10"/>
    </location>
</feature>
<feature type="compositionally biased region" description="Polar residues" evidence="1">
    <location>
        <begin position="71"/>
        <end position="93"/>
    </location>
</feature>
<accession>A0A0L0FJJ5</accession>
<feature type="region of interest" description="Disordered" evidence="1">
    <location>
        <begin position="276"/>
        <end position="298"/>
    </location>
</feature>
<dbReference type="EMBL" id="KQ243022">
    <property type="protein sequence ID" value="KNC76626.1"/>
    <property type="molecule type" value="Genomic_DNA"/>
</dbReference>
<feature type="region of interest" description="Disordered" evidence="1">
    <location>
        <begin position="1"/>
        <end position="28"/>
    </location>
</feature>
<organism evidence="2 3">
    <name type="scientific">Sphaeroforma arctica JP610</name>
    <dbReference type="NCBI Taxonomy" id="667725"/>
    <lineage>
        <taxon>Eukaryota</taxon>
        <taxon>Ichthyosporea</taxon>
        <taxon>Ichthyophonida</taxon>
        <taxon>Sphaeroforma</taxon>
    </lineage>
</organism>
<dbReference type="AlphaFoldDB" id="A0A0L0FJJ5"/>
<evidence type="ECO:0000256" key="1">
    <source>
        <dbReference type="SAM" id="MobiDB-lite"/>
    </source>
</evidence>
<dbReference type="GeneID" id="25911388"/>
<sequence>SDSSTTSDTTLSRNSLAMAHSATEKELCDSRTADNLCRSIDRCTNDIRCSSGPDGGKSIHTTPSAPVYKNRQLSTSPTTAHDTNRQDTSTMDSPTHIAPRVTAFPRRLRSRTNPSSYRPPLHISPTSDSRACPANVFGGVHSPKAHPDIHAYSPISVGSSRLCITPRSDEHLHNNVSHTQLSTRADLREHASSNPPSPVPGNSAAPRLVTSATLTRSNTVHDTLKSSDSPESNVYEQSPGFAAIAHGVPAEAPPKKLPIESDRNTVETLLSRRQSGAYWPTKREQSRTPSPHKVNRDNSLTLPIEPLTLRTGHPISHTPPHRERDTSASMSVQISPMVSCDVVRDVHAMFPPVRRAMSIGTAMGHGRNSSRESIGVSCEPSTNIGLPSLAGQVHARGALSARPVDPNRFFIRTNSLPDAQIITAPIIAQSRSAEPSMADLLQRWSGRPPNDSSRDTVDSVIRSHAQSIRADAMTFDATENHSGNDEVSQLENEA</sequence>
<evidence type="ECO:0000313" key="3">
    <source>
        <dbReference type="Proteomes" id="UP000054560"/>
    </source>
</evidence>
<protein>
    <submittedName>
        <fullName evidence="2">Uncharacterized protein</fullName>
    </submittedName>
</protein>
<reference evidence="2 3" key="1">
    <citation type="submission" date="2011-02" db="EMBL/GenBank/DDBJ databases">
        <title>The Genome Sequence of Sphaeroforma arctica JP610.</title>
        <authorList>
            <consortium name="The Broad Institute Genome Sequencing Platform"/>
            <person name="Russ C."/>
            <person name="Cuomo C."/>
            <person name="Young S.K."/>
            <person name="Zeng Q."/>
            <person name="Gargeya S."/>
            <person name="Alvarado L."/>
            <person name="Berlin A."/>
            <person name="Chapman S.B."/>
            <person name="Chen Z."/>
            <person name="Freedman E."/>
            <person name="Gellesch M."/>
            <person name="Goldberg J."/>
            <person name="Griggs A."/>
            <person name="Gujja S."/>
            <person name="Heilman E."/>
            <person name="Heiman D."/>
            <person name="Howarth C."/>
            <person name="Mehta T."/>
            <person name="Neiman D."/>
            <person name="Pearson M."/>
            <person name="Roberts A."/>
            <person name="Saif S."/>
            <person name="Shea T."/>
            <person name="Shenoy N."/>
            <person name="Sisk P."/>
            <person name="Stolte C."/>
            <person name="Sykes S."/>
            <person name="White J."/>
            <person name="Yandava C."/>
            <person name="Burger G."/>
            <person name="Gray M.W."/>
            <person name="Holland P.W.H."/>
            <person name="King N."/>
            <person name="Lang F.B.F."/>
            <person name="Roger A.J."/>
            <person name="Ruiz-Trillo I."/>
            <person name="Haas B."/>
            <person name="Nusbaum C."/>
            <person name="Birren B."/>
        </authorList>
    </citation>
    <scope>NUCLEOTIDE SEQUENCE [LARGE SCALE GENOMIC DNA]</scope>
    <source>
        <strain evidence="2 3">JP610</strain>
    </source>
</reference>
<feature type="region of interest" description="Disordered" evidence="1">
    <location>
        <begin position="48"/>
        <end position="96"/>
    </location>
</feature>
<keyword evidence="3" id="KW-1185">Reference proteome</keyword>